<evidence type="ECO:0000313" key="2">
    <source>
        <dbReference type="EMBL" id="KZD12057.1"/>
    </source>
</evidence>
<dbReference type="Gene3D" id="2.60.120.620">
    <property type="entry name" value="q2cbj1_9rhob like domain"/>
    <property type="match status" value="1"/>
</dbReference>
<sequence>MTGSLTAAEVAHFQSQGYFVKKRAISAAHAAEFRARIEAFEETLGEDCNVRMKIKAHMVSPWMTDLARHPAILDAVESLLGPDILLFGSSMFAKSAQSSKFVSWHQDSAYYGLTPNDSVTVWVAFTPSNKANGCLRVLPGSHLGPEYEHDETYDPQNLLARGQTIHGLDDDKAAYLELEPGEFSMHHVRTAHGSLGNFTDDRRIGLAFFYIGAHVASTLGRRTALLVRGEDRHGHWDADPVPRIDLDPKTLQFLTDMWGRYQSKEIQQAAKAGRV</sequence>
<protein>
    <submittedName>
        <fullName evidence="2">Phytanoyl-CoA dioxygenase</fullName>
    </submittedName>
</protein>
<keyword evidence="2" id="KW-0223">Dioxygenase</keyword>
<gene>
    <name evidence="2" type="ORF">AUP43_05300</name>
</gene>
<dbReference type="GO" id="GO:0016706">
    <property type="term" value="F:2-oxoglutarate-dependent dioxygenase activity"/>
    <property type="evidence" value="ECO:0007669"/>
    <property type="project" value="UniProtKB-ARBA"/>
</dbReference>
<dbReference type="Pfam" id="PF05721">
    <property type="entry name" value="PhyH"/>
    <property type="match status" value="1"/>
</dbReference>
<comment type="caution">
    <text evidence="2">The sequence shown here is derived from an EMBL/GenBank/DDBJ whole genome shotgun (WGS) entry which is preliminary data.</text>
</comment>
<name>A0A154WEW0_9PROT</name>
<dbReference type="OrthoDB" id="9791262at2"/>
<dbReference type="GO" id="GO:0005506">
    <property type="term" value="F:iron ion binding"/>
    <property type="evidence" value="ECO:0007669"/>
    <property type="project" value="UniProtKB-ARBA"/>
</dbReference>
<comment type="cofactor">
    <cofactor evidence="1">
        <name>Fe(2+)</name>
        <dbReference type="ChEBI" id="CHEBI:29033"/>
    </cofactor>
</comment>
<dbReference type="AlphaFoldDB" id="A0A154WEW0"/>
<dbReference type="PANTHER" id="PTHR20883">
    <property type="entry name" value="PHYTANOYL-COA DIOXYGENASE DOMAIN CONTAINING 1"/>
    <property type="match status" value="1"/>
</dbReference>
<dbReference type="Proteomes" id="UP000076400">
    <property type="component" value="Unassembled WGS sequence"/>
</dbReference>
<dbReference type="PANTHER" id="PTHR20883:SF48">
    <property type="entry name" value="ECTOINE DIOXYGENASE"/>
    <property type="match status" value="1"/>
</dbReference>
<evidence type="ECO:0000256" key="1">
    <source>
        <dbReference type="ARBA" id="ARBA00001954"/>
    </source>
</evidence>
<evidence type="ECO:0000313" key="3">
    <source>
        <dbReference type="Proteomes" id="UP000076400"/>
    </source>
</evidence>
<organism evidence="2 3">
    <name type="scientific">Oceanibaculum pacificum</name>
    <dbReference type="NCBI Taxonomy" id="580166"/>
    <lineage>
        <taxon>Bacteria</taxon>
        <taxon>Pseudomonadati</taxon>
        <taxon>Pseudomonadota</taxon>
        <taxon>Alphaproteobacteria</taxon>
        <taxon>Rhodospirillales</taxon>
        <taxon>Oceanibaculaceae</taxon>
        <taxon>Oceanibaculum</taxon>
    </lineage>
</organism>
<dbReference type="SUPFAM" id="SSF51197">
    <property type="entry name" value="Clavaminate synthase-like"/>
    <property type="match status" value="1"/>
</dbReference>
<accession>A0A154WEW0</accession>
<proteinExistence type="predicted"/>
<dbReference type="RefSeq" id="WP_067553156.1">
    <property type="nucleotide sequence ID" value="NZ_LPXN01000057.1"/>
</dbReference>
<keyword evidence="2" id="KW-0560">Oxidoreductase</keyword>
<dbReference type="EMBL" id="LPXN01000057">
    <property type="protein sequence ID" value="KZD12057.1"/>
    <property type="molecule type" value="Genomic_DNA"/>
</dbReference>
<dbReference type="STRING" id="580166.AUP43_05300"/>
<keyword evidence="3" id="KW-1185">Reference proteome</keyword>
<dbReference type="InterPro" id="IPR008775">
    <property type="entry name" value="Phytyl_CoA_dOase-like"/>
</dbReference>
<reference evidence="2 3" key="1">
    <citation type="submission" date="2015-12" db="EMBL/GenBank/DDBJ databases">
        <title>Genome sequence of Oceanibaculum pacificum MCCC 1A02656.</title>
        <authorList>
            <person name="Lu L."/>
            <person name="Lai Q."/>
            <person name="Shao Z."/>
            <person name="Qian P."/>
        </authorList>
    </citation>
    <scope>NUCLEOTIDE SEQUENCE [LARGE SCALE GENOMIC DNA]</scope>
    <source>
        <strain evidence="2 3">MCCC 1A02656</strain>
    </source>
</reference>